<comment type="cofactor">
    <cofactor evidence="5">
        <name>Mg(2+)</name>
        <dbReference type="ChEBI" id="CHEBI:18420"/>
    </cofactor>
</comment>
<feature type="chain" id="PRO_5032883408" description="Putative 4-hydroxy-4-methyl-2-oxoglutarate aldolase" evidence="6">
    <location>
        <begin position="22"/>
        <end position="303"/>
    </location>
</feature>
<keyword evidence="6" id="KW-0732">Signal</keyword>
<dbReference type="PANTHER" id="PTHR33254">
    <property type="entry name" value="4-HYDROXY-4-METHYL-2-OXOGLUTARATE ALDOLASE 3-RELATED"/>
    <property type="match status" value="1"/>
</dbReference>
<organism evidence="7 8">
    <name type="scientific">Paludibaculum fermentans</name>
    <dbReference type="NCBI Taxonomy" id="1473598"/>
    <lineage>
        <taxon>Bacteria</taxon>
        <taxon>Pseudomonadati</taxon>
        <taxon>Acidobacteriota</taxon>
        <taxon>Terriglobia</taxon>
        <taxon>Bryobacterales</taxon>
        <taxon>Bryobacteraceae</taxon>
        <taxon>Paludibaculum</taxon>
    </lineage>
</organism>
<feature type="binding site" evidence="5">
    <location>
        <position position="179"/>
    </location>
    <ligand>
        <name>substrate</name>
    </ligand>
</feature>
<dbReference type="AlphaFoldDB" id="A0A7S7NX45"/>
<keyword evidence="8" id="KW-1185">Reference proteome</keyword>
<evidence type="ECO:0000256" key="5">
    <source>
        <dbReference type="PIRSR" id="PIRSR605493-1"/>
    </source>
</evidence>
<sequence length="303" mass="33410">MKRLAPLAAALAAMLACPLFAQLGMFSKEQRVDLTREWKGERFPDGRPKVPDEVVQRLKTASAEEAWGTLRGAGYHLQFEGGWKTLNVTPGKRLVGRVVTAQFMPLRPDVNNFINDHGKQEGRVGRGQNSWVIDTLVKDDVMVVDLYGKIKDGTIIGDNLATSIMTKTGTGLVVNGAVRDPTGILEIPGFQVYTRDFHPSAIAEAMLTGINVPIRIGEVTVLPGDIVVSDPDGITFIPAHLAEKVADESELTQLRDNWGHQMLREQKYTPGEVDAGWSQKMIDEFNKFAESKGSKMRMKPRGN</sequence>
<dbReference type="GO" id="GO:0046872">
    <property type="term" value="F:metal ion binding"/>
    <property type="evidence" value="ECO:0007669"/>
    <property type="project" value="UniProtKB-KW"/>
</dbReference>
<comment type="cofactor">
    <cofactor evidence="1">
        <name>a divalent metal cation</name>
        <dbReference type="ChEBI" id="CHEBI:60240"/>
    </cofactor>
</comment>
<reference evidence="7 8" key="1">
    <citation type="submission" date="2020-10" db="EMBL/GenBank/DDBJ databases">
        <title>Complete genome sequence of Paludibaculum fermentans P105T, a facultatively anaerobic acidobacterium capable of dissimilatory Fe(III) reduction.</title>
        <authorList>
            <person name="Dedysh S.N."/>
            <person name="Beletsky A.V."/>
            <person name="Kulichevskaya I.S."/>
            <person name="Mardanov A.V."/>
            <person name="Ravin N.V."/>
        </authorList>
    </citation>
    <scope>NUCLEOTIDE SEQUENCE [LARGE SCALE GENOMIC DNA]</scope>
    <source>
        <strain evidence="7 8">P105</strain>
    </source>
</reference>
<dbReference type="RefSeq" id="WP_194453016.1">
    <property type="nucleotide sequence ID" value="NZ_CP063849.1"/>
</dbReference>
<evidence type="ECO:0000256" key="4">
    <source>
        <dbReference type="ARBA" id="ARBA00030169"/>
    </source>
</evidence>
<evidence type="ECO:0000256" key="2">
    <source>
        <dbReference type="ARBA" id="ARBA00016549"/>
    </source>
</evidence>
<evidence type="ECO:0000313" key="7">
    <source>
        <dbReference type="EMBL" id="QOY91361.1"/>
    </source>
</evidence>
<dbReference type="KEGG" id="pfer:IRI77_15850"/>
<keyword evidence="5" id="KW-0460">Magnesium</keyword>
<feature type="binding site" evidence="5">
    <location>
        <position position="180"/>
    </location>
    <ligand>
        <name>Mg(2+)</name>
        <dbReference type="ChEBI" id="CHEBI:18420"/>
    </ligand>
</feature>
<proteinExistence type="predicted"/>
<evidence type="ECO:0000256" key="1">
    <source>
        <dbReference type="ARBA" id="ARBA00001968"/>
    </source>
</evidence>
<accession>A0A7S7NX45</accession>
<dbReference type="CDD" id="cd16841">
    <property type="entry name" value="RraA_family"/>
    <property type="match status" value="1"/>
</dbReference>
<name>A0A7S7NX45_PALFE</name>
<dbReference type="InterPro" id="IPR005493">
    <property type="entry name" value="RraA/RraA-like"/>
</dbReference>
<dbReference type="SUPFAM" id="SSF89562">
    <property type="entry name" value="RraA-like"/>
    <property type="match status" value="1"/>
</dbReference>
<evidence type="ECO:0000256" key="6">
    <source>
        <dbReference type="SAM" id="SignalP"/>
    </source>
</evidence>
<evidence type="ECO:0000256" key="3">
    <source>
        <dbReference type="ARBA" id="ARBA00029596"/>
    </source>
</evidence>
<dbReference type="Pfam" id="PF03737">
    <property type="entry name" value="RraA-like"/>
    <property type="match status" value="1"/>
</dbReference>
<dbReference type="InterPro" id="IPR036704">
    <property type="entry name" value="RraA/RraA-like_sf"/>
</dbReference>
<gene>
    <name evidence="7" type="ORF">IRI77_15850</name>
</gene>
<feature type="signal peptide" evidence="6">
    <location>
        <begin position="1"/>
        <end position="21"/>
    </location>
</feature>
<keyword evidence="5" id="KW-0479">Metal-binding</keyword>
<dbReference type="Proteomes" id="UP000593892">
    <property type="component" value="Chromosome"/>
</dbReference>
<dbReference type="EMBL" id="CP063849">
    <property type="protein sequence ID" value="QOY91361.1"/>
    <property type="molecule type" value="Genomic_DNA"/>
</dbReference>
<dbReference type="PROSITE" id="PS51257">
    <property type="entry name" value="PROKAR_LIPOPROTEIN"/>
    <property type="match status" value="1"/>
</dbReference>
<protein>
    <recommendedName>
        <fullName evidence="2">Putative 4-hydroxy-4-methyl-2-oxoglutarate aldolase</fullName>
    </recommendedName>
    <alternativeName>
        <fullName evidence="3">Regulator of ribonuclease activity homolog</fullName>
    </alternativeName>
    <alternativeName>
        <fullName evidence="4">RraA-like protein</fullName>
    </alternativeName>
</protein>
<dbReference type="Gene3D" id="3.50.30.40">
    <property type="entry name" value="Ribonuclease E inhibitor RraA/RraA-like"/>
    <property type="match status" value="1"/>
</dbReference>
<dbReference type="PANTHER" id="PTHR33254:SF4">
    <property type="entry name" value="4-HYDROXY-4-METHYL-2-OXOGLUTARATE ALDOLASE 3-RELATED"/>
    <property type="match status" value="1"/>
</dbReference>
<feature type="binding site" evidence="5">
    <location>
        <begin position="157"/>
        <end position="160"/>
    </location>
    <ligand>
        <name>substrate</name>
    </ligand>
</feature>
<evidence type="ECO:0000313" key="8">
    <source>
        <dbReference type="Proteomes" id="UP000593892"/>
    </source>
</evidence>